<proteinExistence type="predicted"/>
<protein>
    <submittedName>
        <fullName evidence="2">Uncharacterized protein</fullName>
    </submittedName>
</protein>
<dbReference type="AlphaFoldDB" id="A0A067KJU9"/>
<dbReference type="Proteomes" id="UP000027138">
    <property type="component" value="Unassembled WGS sequence"/>
</dbReference>
<feature type="compositionally biased region" description="Pro residues" evidence="1">
    <location>
        <begin position="24"/>
        <end position="33"/>
    </location>
</feature>
<evidence type="ECO:0000313" key="2">
    <source>
        <dbReference type="EMBL" id="KDP36521.1"/>
    </source>
</evidence>
<keyword evidence="3" id="KW-1185">Reference proteome</keyword>
<dbReference type="EMBL" id="KK914429">
    <property type="protein sequence ID" value="KDP36521.1"/>
    <property type="molecule type" value="Genomic_DNA"/>
</dbReference>
<evidence type="ECO:0000256" key="1">
    <source>
        <dbReference type="SAM" id="MobiDB-lite"/>
    </source>
</evidence>
<feature type="region of interest" description="Disordered" evidence="1">
    <location>
        <begin position="1"/>
        <end position="44"/>
    </location>
</feature>
<organism evidence="2 3">
    <name type="scientific">Jatropha curcas</name>
    <name type="common">Barbados nut</name>
    <dbReference type="NCBI Taxonomy" id="180498"/>
    <lineage>
        <taxon>Eukaryota</taxon>
        <taxon>Viridiplantae</taxon>
        <taxon>Streptophyta</taxon>
        <taxon>Embryophyta</taxon>
        <taxon>Tracheophyta</taxon>
        <taxon>Spermatophyta</taxon>
        <taxon>Magnoliopsida</taxon>
        <taxon>eudicotyledons</taxon>
        <taxon>Gunneridae</taxon>
        <taxon>Pentapetalae</taxon>
        <taxon>rosids</taxon>
        <taxon>fabids</taxon>
        <taxon>Malpighiales</taxon>
        <taxon>Euphorbiaceae</taxon>
        <taxon>Crotonoideae</taxon>
        <taxon>Jatropheae</taxon>
        <taxon>Jatropha</taxon>
    </lineage>
</organism>
<accession>A0A067KJU9</accession>
<reference evidence="2 3" key="1">
    <citation type="journal article" date="2014" name="PLoS ONE">
        <title>Global Analysis of Gene Expression Profiles in Physic Nut (Jatropha curcas L.) Seedlings Exposed to Salt Stress.</title>
        <authorList>
            <person name="Zhang L."/>
            <person name="Zhang C."/>
            <person name="Wu P."/>
            <person name="Chen Y."/>
            <person name="Li M."/>
            <person name="Jiang H."/>
            <person name="Wu G."/>
        </authorList>
    </citation>
    <scope>NUCLEOTIDE SEQUENCE [LARGE SCALE GENOMIC DNA]</scope>
    <source>
        <strain evidence="3">cv. GZQX0401</strain>
        <tissue evidence="2">Young leaves</tissue>
    </source>
</reference>
<evidence type="ECO:0000313" key="3">
    <source>
        <dbReference type="Proteomes" id="UP000027138"/>
    </source>
</evidence>
<sequence length="85" mass="9180">MSPRRCKSGLVTAPLRSTLTRKAPPIPPAPPPSFFDRNSSATTQRHRVRHRSRLISLSPSPACDSGECDSLPWIGSNVGGGSMPW</sequence>
<gene>
    <name evidence="2" type="ORF">JCGZ_08904</name>
</gene>
<name>A0A067KJU9_JATCU</name>